<keyword evidence="3" id="KW-1185">Reference proteome</keyword>
<keyword evidence="1" id="KW-0732">Signal</keyword>
<evidence type="ECO:0000313" key="2">
    <source>
        <dbReference type="EMBL" id="RNB47913.1"/>
    </source>
</evidence>
<feature type="chain" id="PRO_5039669927" evidence="1">
    <location>
        <begin position="21"/>
        <end position="149"/>
    </location>
</feature>
<dbReference type="OrthoDB" id="5080305at2"/>
<accession>A0A3M8A9I0</accession>
<dbReference type="EMBL" id="RHHB01000022">
    <property type="protein sequence ID" value="RNB47913.1"/>
    <property type="molecule type" value="Genomic_DNA"/>
</dbReference>
<dbReference type="RefSeq" id="WP_122937217.1">
    <property type="nucleotide sequence ID" value="NZ_JBHSNT010000014.1"/>
</dbReference>
<sequence>MAQHTGVSRLLLIGTVFASALVLTGCAPGSGPVTDYPGLPVVNEELDPGVPIEEPTGDEPFVQYLGDGGRLAVTIWGSSTCPVVGKDLVVTAKAHEGNAVEVVLPEPDNGPCTMDFVPHTTEFSTPYDVTTTKPLEVTIGDAVVTVPIK</sequence>
<evidence type="ECO:0000313" key="3">
    <source>
        <dbReference type="Proteomes" id="UP000275048"/>
    </source>
</evidence>
<comment type="caution">
    <text evidence="2">The sequence shown here is derived from an EMBL/GenBank/DDBJ whole genome shotgun (WGS) entry which is preliminary data.</text>
</comment>
<name>A0A3M8A9I0_9MICO</name>
<proteinExistence type="predicted"/>
<evidence type="ECO:0000256" key="1">
    <source>
        <dbReference type="SAM" id="SignalP"/>
    </source>
</evidence>
<feature type="signal peptide" evidence="1">
    <location>
        <begin position="1"/>
        <end position="20"/>
    </location>
</feature>
<gene>
    <name evidence="2" type="ORF">EDM22_11595</name>
</gene>
<organism evidence="2 3">
    <name type="scientific">Agromyces tardus</name>
    <dbReference type="NCBI Taxonomy" id="2583849"/>
    <lineage>
        <taxon>Bacteria</taxon>
        <taxon>Bacillati</taxon>
        <taxon>Actinomycetota</taxon>
        <taxon>Actinomycetes</taxon>
        <taxon>Micrococcales</taxon>
        <taxon>Microbacteriaceae</taxon>
        <taxon>Agromyces</taxon>
    </lineage>
</organism>
<dbReference type="AlphaFoldDB" id="A0A3M8A9I0"/>
<dbReference type="Proteomes" id="UP000275048">
    <property type="component" value="Unassembled WGS sequence"/>
</dbReference>
<protein>
    <submittedName>
        <fullName evidence="2">Uncharacterized protein</fullName>
    </submittedName>
</protein>
<reference evidence="2 3" key="1">
    <citation type="submission" date="2018-10" db="EMBL/GenBank/DDBJ databases">
        <title>Isolation, diversity and antibacterial activity of antinobacteria from the wheat rhizosphere soil.</title>
        <authorList>
            <person name="Sun T."/>
        </authorList>
    </citation>
    <scope>NUCLEOTIDE SEQUENCE [LARGE SCALE GENOMIC DNA]</scope>
    <source>
        <strain evidence="2 3">SJ-23</strain>
    </source>
</reference>